<dbReference type="Gene3D" id="3.10.350.10">
    <property type="entry name" value="LysM domain"/>
    <property type="match status" value="1"/>
</dbReference>
<feature type="region of interest" description="Disordered" evidence="1">
    <location>
        <begin position="276"/>
        <end position="389"/>
    </location>
</feature>
<dbReference type="SUPFAM" id="SSF54106">
    <property type="entry name" value="LysM domain"/>
    <property type="match status" value="1"/>
</dbReference>
<feature type="transmembrane region" description="Helical" evidence="2">
    <location>
        <begin position="235"/>
        <end position="255"/>
    </location>
</feature>
<evidence type="ECO:0000313" key="3">
    <source>
        <dbReference type="EMBL" id="BCJ96824.1"/>
    </source>
</evidence>
<gene>
    <name evidence="3" type="ORF">acsn021_43930</name>
</gene>
<protein>
    <submittedName>
        <fullName evidence="3">Uncharacterized protein</fullName>
    </submittedName>
</protein>
<proteinExistence type="predicted"/>
<sequence length="442" mass="49804">MDNAYGKGQNLMNGPESANAVPIKIPKNIRQVGSIGNRNKIIYVEDYVMTFIKQLSDKEPAGCRVAILLGYYVHTEEHKRLFIKGAIEMKDADLGNGIALTDEGWTSIYEAIKKYFTDVEIIGWALIGPEFFLESSEKVRKIHTDNFSGPDKTLLKMDSMEKEEGFYFHEGSQMVKQNGYYIYYEKNEEMQNYMIENKSEDMRIEESYTDQATRKIRTIIHDKKEVKDDRNVIRLLYAASSLLAIIVLVIAATMLDNYDKMRSMETALNNISQNLNNAGKEENQQVADSGSDKEYNKDKDGDSEKDTTGNKDNAEGKGDSVEIETVSGNITNTPKDGDNAKVDNQKDSKAGDKQETASNSKGDDNTKKVPTQVAQKEEKEEKETPSQEASATVKYYTVKKGDSLAGISFKLYNTYTYMEKIKELNGIEDENKILAGQKLIVP</sequence>
<dbReference type="RefSeq" id="WP_184092728.1">
    <property type="nucleotide sequence ID" value="NZ_AP023367.1"/>
</dbReference>
<evidence type="ECO:0000256" key="1">
    <source>
        <dbReference type="SAM" id="MobiDB-lite"/>
    </source>
</evidence>
<dbReference type="InterPro" id="IPR018392">
    <property type="entry name" value="LysM"/>
</dbReference>
<keyword evidence="2" id="KW-0472">Membrane</keyword>
<dbReference type="KEGG" id="acel:acsn021_43930"/>
<feature type="compositionally biased region" description="Basic and acidic residues" evidence="1">
    <location>
        <begin position="375"/>
        <end position="385"/>
    </location>
</feature>
<dbReference type="CDD" id="cd00118">
    <property type="entry name" value="LysM"/>
    <property type="match status" value="1"/>
</dbReference>
<evidence type="ECO:0000313" key="4">
    <source>
        <dbReference type="Proteomes" id="UP000515561"/>
    </source>
</evidence>
<dbReference type="Proteomes" id="UP000515561">
    <property type="component" value="Chromosome"/>
</dbReference>
<dbReference type="EMBL" id="AP023367">
    <property type="protein sequence ID" value="BCJ96824.1"/>
    <property type="molecule type" value="Genomic_DNA"/>
</dbReference>
<dbReference type="Pfam" id="PF01476">
    <property type="entry name" value="LysM"/>
    <property type="match status" value="1"/>
</dbReference>
<name>A0A6S6R1N6_9FIRM</name>
<organism evidence="3 4">
    <name type="scientific">Anaerocolumna cellulosilytica</name>
    <dbReference type="NCBI Taxonomy" id="433286"/>
    <lineage>
        <taxon>Bacteria</taxon>
        <taxon>Bacillati</taxon>
        <taxon>Bacillota</taxon>
        <taxon>Clostridia</taxon>
        <taxon>Lachnospirales</taxon>
        <taxon>Lachnospiraceae</taxon>
        <taxon>Anaerocolumna</taxon>
    </lineage>
</organism>
<evidence type="ECO:0000256" key="2">
    <source>
        <dbReference type="SAM" id="Phobius"/>
    </source>
</evidence>
<dbReference type="AlphaFoldDB" id="A0A6S6R1N6"/>
<dbReference type="PROSITE" id="PS51782">
    <property type="entry name" value="LYSM"/>
    <property type="match status" value="1"/>
</dbReference>
<reference evidence="3 4" key="1">
    <citation type="journal article" date="2016" name="Int. J. Syst. Evol. Microbiol.">
        <title>Descriptions of Anaerotaenia torta gen. nov., sp. nov. and Anaerocolumna cellulosilytica gen. nov., sp. nov. isolated from a methanogenic reactor of cattle waste.</title>
        <authorList>
            <person name="Uek A."/>
            <person name="Ohtaki Y."/>
            <person name="Kaku N."/>
            <person name="Ueki K."/>
        </authorList>
    </citation>
    <scope>NUCLEOTIDE SEQUENCE [LARGE SCALE GENOMIC DNA]</scope>
    <source>
        <strain evidence="3 4">SN021</strain>
    </source>
</reference>
<dbReference type="SMART" id="SM00257">
    <property type="entry name" value="LysM"/>
    <property type="match status" value="1"/>
</dbReference>
<feature type="compositionally biased region" description="Basic and acidic residues" evidence="1">
    <location>
        <begin position="290"/>
        <end position="320"/>
    </location>
</feature>
<keyword evidence="2" id="KW-1133">Transmembrane helix</keyword>
<accession>A0A6S6R1N6</accession>
<dbReference type="InterPro" id="IPR036779">
    <property type="entry name" value="LysM_dom_sf"/>
</dbReference>
<keyword evidence="4" id="KW-1185">Reference proteome</keyword>
<feature type="compositionally biased region" description="Basic and acidic residues" evidence="1">
    <location>
        <begin position="335"/>
        <end position="367"/>
    </location>
</feature>
<keyword evidence="2" id="KW-0812">Transmembrane</keyword>